<dbReference type="PATRIC" id="fig|157838.3.peg.1980"/>
<dbReference type="Proteomes" id="UP000051888">
    <property type="component" value="Unassembled WGS sequence"/>
</dbReference>
<dbReference type="AlphaFoldDB" id="A0A0Q3WXP3"/>
<dbReference type="Gene3D" id="3.40.50.1820">
    <property type="entry name" value="alpha/beta hydrolase"/>
    <property type="match status" value="1"/>
</dbReference>
<gene>
    <name evidence="2" type="ORF">AN964_09030</name>
</gene>
<dbReference type="InterPro" id="IPR022742">
    <property type="entry name" value="Hydrolase_4"/>
</dbReference>
<name>A0A0Q3WXP3_9BACI</name>
<accession>A0A0Q3WXP3</accession>
<dbReference type="Pfam" id="PF12146">
    <property type="entry name" value="Hydrolase_4"/>
    <property type="match status" value="1"/>
</dbReference>
<dbReference type="RefSeq" id="WP_055739359.1">
    <property type="nucleotide sequence ID" value="NZ_JAAIWL010000019.1"/>
</dbReference>
<dbReference type="InterPro" id="IPR052920">
    <property type="entry name" value="DNA-binding_regulatory"/>
</dbReference>
<dbReference type="PANTHER" id="PTHR43358:SF5">
    <property type="entry name" value="EXPORTED PROTEIN"/>
    <property type="match status" value="1"/>
</dbReference>
<evidence type="ECO:0000313" key="2">
    <source>
        <dbReference type="EMBL" id="KQL53626.1"/>
    </source>
</evidence>
<evidence type="ECO:0000259" key="1">
    <source>
        <dbReference type="Pfam" id="PF12146"/>
    </source>
</evidence>
<evidence type="ECO:0000313" key="3">
    <source>
        <dbReference type="Proteomes" id="UP000051888"/>
    </source>
</evidence>
<feature type="domain" description="Serine aminopeptidase S33" evidence="1">
    <location>
        <begin position="81"/>
        <end position="200"/>
    </location>
</feature>
<sequence>MKKVLSILGGTTLLAAGLGFYMSQRIIYMMKKDEKLIFDREVKAERIDPIHYEDLPKQEVWIDSPFGYLIKAIVIRPYPDRKKYMIFSHGVTENKTNSIKYMNIFLKRGFNAIIYDHRRHGESEGKTTSYGYYEKYDLKAVVDYLISTEGEDVFFGIHGESMGAATALLYAGSLEDRADFYIADCPYSDFREQLAYRITKEMKLPGKWFLPLADFFVRIRGGYSLKTISPIQVIDNIKKPVLFIHSQKDDYILPEMTKTLYNRKKDQKMLFMATIGGHAQSFNENKEEYEQAIDEFFSLYLSEEVL</sequence>
<reference evidence="2 3" key="1">
    <citation type="submission" date="2015-09" db="EMBL/GenBank/DDBJ databases">
        <title>Genome sequencing project for genomic taxonomy and phylogenomics of Bacillus-like bacteria.</title>
        <authorList>
            <person name="Liu B."/>
            <person name="Wang J."/>
            <person name="Zhu Y."/>
            <person name="Liu G."/>
            <person name="Chen Q."/>
            <person name="Chen Z."/>
            <person name="Lan J."/>
            <person name="Che J."/>
            <person name="Ge C."/>
            <person name="Shi H."/>
            <person name="Pan Z."/>
            <person name="Liu X."/>
        </authorList>
    </citation>
    <scope>NUCLEOTIDE SEQUENCE [LARGE SCALE GENOMIC DNA]</scope>
    <source>
        <strain evidence="2 3">LMG 18435</strain>
    </source>
</reference>
<protein>
    <recommendedName>
        <fullName evidence="1">Serine aminopeptidase S33 domain-containing protein</fullName>
    </recommendedName>
</protein>
<proteinExistence type="predicted"/>
<dbReference type="InterPro" id="IPR029058">
    <property type="entry name" value="AB_hydrolase_fold"/>
</dbReference>
<dbReference type="STRING" id="157838.AN964_09030"/>
<dbReference type="EMBL" id="LJJC01000004">
    <property type="protein sequence ID" value="KQL53626.1"/>
    <property type="molecule type" value="Genomic_DNA"/>
</dbReference>
<dbReference type="PANTHER" id="PTHR43358">
    <property type="entry name" value="ALPHA/BETA-HYDROLASE"/>
    <property type="match status" value="1"/>
</dbReference>
<keyword evidence="3" id="KW-1185">Reference proteome</keyword>
<dbReference type="SUPFAM" id="SSF53474">
    <property type="entry name" value="alpha/beta-Hydrolases"/>
    <property type="match status" value="1"/>
</dbReference>
<organism evidence="2 3">
    <name type="scientific">Heyndrickxia shackletonii</name>
    <dbReference type="NCBI Taxonomy" id="157838"/>
    <lineage>
        <taxon>Bacteria</taxon>
        <taxon>Bacillati</taxon>
        <taxon>Bacillota</taxon>
        <taxon>Bacilli</taxon>
        <taxon>Bacillales</taxon>
        <taxon>Bacillaceae</taxon>
        <taxon>Heyndrickxia</taxon>
    </lineage>
</organism>
<comment type="caution">
    <text evidence="2">The sequence shown here is derived from an EMBL/GenBank/DDBJ whole genome shotgun (WGS) entry which is preliminary data.</text>
</comment>